<protein>
    <submittedName>
        <fullName evidence="1">Uncharacterized protein</fullName>
    </submittedName>
</protein>
<proteinExistence type="predicted"/>
<geneLocation type="plasmid" evidence="2">
    <name>pdrdi</name>
</geneLocation>
<evidence type="ECO:0000313" key="1">
    <source>
        <dbReference type="EMBL" id="AXH00678.1"/>
    </source>
</evidence>
<name>A0A345ILV5_9DEIO</name>
<dbReference type="RefSeq" id="WP_114673333.1">
    <property type="nucleotide sequence ID" value="NZ_CP031163.1"/>
</dbReference>
<evidence type="ECO:0000313" key="2">
    <source>
        <dbReference type="Proteomes" id="UP000253744"/>
    </source>
</evidence>
<sequence>MHFDFFRLFHSRRLLGHSGRSSDLGGGQHDFFCLGNHKDGGLHWSRHLHLFHHRRVCNGGWYPDVQQHGNQTFL</sequence>
<dbReference type="KEGG" id="dwu:DVJ83_16115"/>
<keyword evidence="1" id="KW-0614">Plasmid</keyword>
<gene>
    <name evidence="1" type="ORF">DVJ83_16115</name>
</gene>
<dbReference type="AlphaFoldDB" id="A0A345ILV5"/>
<accession>A0A345ILV5</accession>
<organism evidence="1 2">
    <name type="scientific">Deinococcus wulumuqiensis</name>
    <dbReference type="NCBI Taxonomy" id="980427"/>
    <lineage>
        <taxon>Bacteria</taxon>
        <taxon>Thermotogati</taxon>
        <taxon>Deinococcota</taxon>
        <taxon>Deinococci</taxon>
        <taxon>Deinococcales</taxon>
        <taxon>Deinococcaceae</taxon>
        <taxon>Deinococcus</taxon>
    </lineage>
</organism>
<reference evidence="1 2" key="1">
    <citation type="submission" date="2018-07" db="EMBL/GenBank/DDBJ databases">
        <title>Complete Genome and Methylome Analysis of Deinococcus wulumuqiensis NEB 479.</title>
        <authorList>
            <person name="Fomenkov A."/>
            <person name="Luyten Y."/>
            <person name="Vincze T."/>
            <person name="Anton B.P."/>
            <person name="Clark T."/>
            <person name="Roberts R.J."/>
            <person name="Morgan R.D."/>
        </authorList>
    </citation>
    <scope>NUCLEOTIDE SEQUENCE [LARGE SCALE GENOMIC DNA]</scope>
    <source>
        <strain evidence="1 2">NEB 479</strain>
        <plasmid evidence="2">Plasmid pdrdi</plasmid>
    </source>
</reference>
<dbReference type="Proteomes" id="UP000253744">
    <property type="component" value="Plasmid pDrdI"/>
</dbReference>
<dbReference type="EMBL" id="CP031163">
    <property type="protein sequence ID" value="AXH00678.1"/>
    <property type="molecule type" value="Genomic_DNA"/>
</dbReference>